<accession>A0A7Z8KNP8</accession>
<evidence type="ECO:0000259" key="15">
    <source>
        <dbReference type="PROSITE" id="PS50109"/>
    </source>
</evidence>
<gene>
    <name evidence="17" type="ORF">FKV42_06805</name>
</gene>
<organism evidence="17 18">
    <name type="scientific">Methanolobus vulcani</name>
    <dbReference type="NCBI Taxonomy" id="38026"/>
    <lineage>
        <taxon>Archaea</taxon>
        <taxon>Methanobacteriati</taxon>
        <taxon>Methanobacteriota</taxon>
        <taxon>Stenosarchaea group</taxon>
        <taxon>Methanomicrobia</taxon>
        <taxon>Methanosarcinales</taxon>
        <taxon>Methanosarcinaceae</taxon>
        <taxon>Methanolobus</taxon>
    </lineage>
</organism>
<evidence type="ECO:0000256" key="9">
    <source>
        <dbReference type="ARBA" id="ARBA00022777"/>
    </source>
</evidence>
<dbReference type="PANTHER" id="PTHR43047">
    <property type="entry name" value="TWO-COMPONENT HISTIDINE PROTEIN KINASE"/>
    <property type="match status" value="1"/>
</dbReference>
<dbReference type="InterPro" id="IPR003594">
    <property type="entry name" value="HATPase_dom"/>
</dbReference>
<proteinExistence type="predicted"/>
<dbReference type="GO" id="GO:0000155">
    <property type="term" value="F:phosphorelay sensor kinase activity"/>
    <property type="evidence" value="ECO:0007669"/>
    <property type="project" value="InterPro"/>
</dbReference>
<feature type="domain" description="Histidine kinase" evidence="15">
    <location>
        <begin position="521"/>
        <end position="740"/>
    </location>
</feature>
<dbReference type="SMART" id="SM00387">
    <property type="entry name" value="HATPase_c"/>
    <property type="match status" value="1"/>
</dbReference>
<dbReference type="InterPro" id="IPR033462">
    <property type="entry name" value="Cache_3-Cache_2"/>
</dbReference>
<dbReference type="AlphaFoldDB" id="A0A7Z8KNP8"/>
<evidence type="ECO:0000256" key="14">
    <source>
        <dbReference type="SAM" id="Phobius"/>
    </source>
</evidence>
<keyword evidence="11 14" id="KW-1133">Transmembrane helix</keyword>
<evidence type="ECO:0000256" key="8">
    <source>
        <dbReference type="ARBA" id="ARBA00022741"/>
    </source>
</evidence>
<dbReference type="Gene3D" id="3.30.450.20">
    <property type="entry name" value="PAS domain"/>
    <property type="match status" value="2"/>
</dbReference>
<dbReference type="InterPro" id="IPR035965">
    <property type="entry name" value="PAS-like_dom_sf"/>
</dbReference>
<dbReference type="InterPro" id="IPR029151">
    <property type="entry name" value="Sensor-like_sf"/>
</dbReference>
<evidence type="ECO:0000313" key="18">
    <source>
        <dbReference type="Proteomes" id="UP000319335"/>
    </source>
</evidence>
<dbReference type="GO" id="GO:0005886">
    <property type="term" value="C:plasma membrane"/>
    <property type="evidence" value="ECO:0007669"/>
    <property type="project" value="UniProtKB-SubCell"/>
</dbReference>
<name>A0A7Z8KNP8_9EURY</name>
<dbReference type="EC" id="2.7.13.3" evidence="3"/>
<keyword evidence="12" id="KW-0902">Two-component regulatory system</keyword>
<comment type="caution">
    <text evidence="17">The sequence shown here is derived from an EMBL/GenBank/DDBJ whole genome shotgun (WGS) entry which is preliminary data.</text>
</comment>
<evidence type="ECO:0000256" key="6">
    <source>
        <dbReference type="ARBA" id="ARBA00022679"/>
    </source>
</evidence>
<dbReference type="InterPro" id="IPR005467">
    <property type="entry name" value="His_kinase_dom"/>
</dbReference>
<dbReference type="InterPro" id="IPR003661">
    <property type="entry name" value="HisK_dim/P_dom"/>
</dbReference>
<dbReference type="CDD" id="cd00082">
    <property type="entry name" value="HisKA"/>
    <property type="match status" value="1"/>
</dbReference>
<keyword evidence="6" id="KW-0808">Transferase</keyword>
<dbReference type="PROSITE" id="PS50109">
    <property type="entry name" value="HIS_KIN"/>
    <property type="match status" value="1"/>
</dbReference>
<dbReference type="Pfam" id="PF17201">
    <property type="entry name" value="Cache_3-Cache_2"/>
    <property type="match status" value="1"/>
</dbReference>
<evidence type="ECO:0000256" key="12">
    <source>
        <dbReference type="ARBA" id="ARBA00023012"/>
    </source>
</evidence>
<dbReference type="RefSeq" id="WP_154809508.1">
    <property type="nucleotide sequence ID" value="NZ_VIAQ01000013.1"/>
</dbReference>
<dbReference type="Gene3D" id="1.10.287.130">
    <property type="match status" value="1"/>
</dbReference>
<dbReference type="PRINTS" id="PR00344">
    <property type="entry name" value="BCTRLSENSOR"/>
</dbReference>
<dbReference type="SMART" id="SM00388">
    <property type="entry name" value="HisKA"/>
    <property type="match status" value="1"/>
</dbReference>
<dbReference type="Pfam" id="PF13426">
    <property type="entry name" value="PAS_9"/>
    <property type="match status" value="1"/>
</dbReference>
<dbReference type="FunFam" id="3.30.565.10:FF:000037">
    <property type="entry name" value="Hybrid sensor histidine kinase/response regulator"/>
    <property type="match status" value="1"/>
</dbReference>
<evidence type="ECO:0000256" key="2">
    <source>
        <dbReference type="ARBA" id="ARBA00004651"/>
    </source>
</evidence>
<dbReference type="PANTHER" id="PTHR43047:SF72">
    <property type="entry name" value="OSMOSENSING HISTIDINE PROTEIN KINASE SLN1"/>
    <property type="match status" value="1"/>
</dbReference>
<dbReference type="SUPFAM" id="SSF55785">
    <property type="entry name" value="PYP-like sensor domain (PAS domain)"/>
    <property type="match status" value="1"/>
</dbReference>
<dbReference type="GO" id="GO:0009927">
    <property type="term" value="F:histidine phosphotransfer kinase activity"/>
    <property type="evidence" value="ECO:0007669"/>
    <property type="project" value="TreeGrafter"/>
</dbReference>
<evidence type="ECO:0000256" key="5">
    <source>
        <dbReference type="ARBA" id="ARBA00022553"/>
    </source>
</evidence>
<keyword evidence="5" id="KW-0597">Phosphoprotein</keyword>
<dbReference type="Gene3D" id="6.10.340.10">
    <property type="match status" value="1"/>
</dbReference>
<dbReference type="CDD" id="cd12912">
    <property type="entry name" value="PDC2_MCP_like"/>
    <property type="match status" value="1"/>
</dbReference>
<evidence type="ECO:0000256" key="10">
    <source>
        <dbReference type="ARBA" id="ARBA00022840"/>
    </source>
</evidence>
<comment type="subcellular location">
    <subcellularLocation>
        <location evidence="2">Cell membrane</location>
        <topology evidence="2">Multi-pass membrane protein</topology>
    </subcellularLocation>
</comment>
<evidence type="ECO:0000256" key="3">
    <source>
        <dbReference type="ARBA" id="ARBA00012438"/>
    </source>
</evidence>
<dbReference type="FunFam" id="1.10.287.130:FF:000038">
    <property type="entry name" value="Sensory transduction histidine kinase"/>
    <property type="match status" value="1"/>
</dbReference>
<evidence type="ECO:0000256" key="7">
    <source>
        <dbReference type="ARBA" id="ARBA00022692"/>
    </source>
</evidence>
<evidence type="ECO:0000256" key="13">
    <source>
        <dbReference type="ARBA" id="ARBA00023136"/>
    </source>
</evidence>
<dbReference type="InterPro" id="IPR004358">
    <property type="entry name" value="Sig_transdc_His_kin-like_C"/>
</dbReference>
<dbReference type="EMBL" id="VIAQ01000013">
    <property type="protein sequence ID" value="TQD25877.1"/>
    <property type="molecule type" value="Genomic_DNA"/>
</dbReference>
<dbReference type="Proteomes" id="UP000319335">
    <property type="component" value="Unassembled WGS sequence"/>
</dbReference>
<keyword evidence="7 14" id="KW-0812">Transmembrane</keyword>
<dbReference type="Pfam" id="PF02518">
    <property type="entry name" value="HATPase_c"/>
    <property type="match status" value="1"/>
</dbReference>
<evidence type="ECO:0000313" key="17">
    <source>
        <dbReference type="EMBL" id="TQD25877.1"/>
    </source>
</evidence>
<dbReference type="Pfam" id="PF00512">
    <property type="entry name" value="HisKA"/>
    <property type="match status" value="1"/>
</dbReference>
<reference evidence="17 18" key="1">
    <citation type="submission" date="2019-06" db="EMBL/GenBank/DDBJ databases">
        <title>Draft genome sequence of Methanolobus vulcani B1d.</title>
        <authorList>
            <person name="Creighbaum A.J."/>
            <person name="Ticak T."/>
            <person name="Hariraju D."/>
            <person name="Arivett B.A."/>
            <person name="Ferguson D.J.Jr."/>
        </authorList>
    </citation>
    <scope>NUCLEOTIDE SEQUENCE [LARGE SCALE GENOMIC DNA]</scope>
    <source>
        <strain evidence="17 18">B1d</strain>
    </source>
</reference>
<keyword evidence="9" id="KW-0418">Kinase</keyword>
<evidence type="ECO:0000259" key="16">
    <source>
        <dbReference type="PROSITE" id="PS50112"/>
    </source>
</evidence>
<dbReference type="SUPFAM" id="SSF47384">
    <property type="entry name" value="Homodimeric domain of signal transducing histidine kinase"/>
    <property type="match status" value="1"/>
</dbReference>
<dbReference type="SUPFAM" id="SSF103190">
    <property type="entry name" value="Sensory domain-like"/>
    <property type="match status" value="1"/>
</dbReference>
<feature type="domain" description="PAS" evidence="16">
    <location>
        <begin position="382"/>
        <end position="425"/>
    </location>
</feature>
<comment type="catalytic activity">
    <reaction evidence="1">
        <text>ATP + protein L-histidine = ADP + protein N-phospho-L-histidine.</text>
        <dbReference type="EC" id="2.7.13.3"/>
    </reaction>
</comment>
<dbReference type="SUPFAM" id="SSF55874">
    <property type="entry name" value="ATPase domain of HSP90 chaperone/DNA topoisomerase II/histidine kinase"/>
    <property type="match status" value="1"/>
</dbReference>
<dbReference type="CDD" id="cd16922">
    <property type="entry name" value="HATPase_EvgS-ArcB-TorS-like"/>
    <property type="match status" value="1"/>
</dbReference>
<dbReference type="Gene3D" id="3.30.565.10">
    <property type="entry name" value="Histidine kinase-like ATPase, C-terminal domain"/>
    <property type="match status" value="1"/>
</dbReference>
<keyword evidence="10" id="KW-0067">ATP-binding</keyword>
<evidence type="ECO:0000256" key="11">
    <source>
        <dbReference type="ARBA" id="ARBA00022989"/>
    </source>
</evidence>
<dbReference type="SMART" id="SM00091">
    <property type="entry name" value="PAS"/>
    <property type="match status" value="1"/>
</dbReference>
<keyword evidence="8" id="KW-0547">Nucleotide-binding</keyword>
<keyword evidence="4" id="KW-1003">Cell membrane</keyword>
<protein>
    <recommendedName>
        <fullName evidence="3">histidine kinase</fullName>
        <ecNumber evidence="3">2.7.13.3</ecNumber>
    </recommendedName>
</protein>
<evidence type="ECO:0000256" key="1">
    <source>
        <dbReference type="ARBA" id="ARBA00000085"/>
    </source>
</evidence>
<dbReference type="CDD" id="cd00130">
    <property type="entry name" value="PAS"/>
    <property type="match status" value="1"/>
</dbReference>
<dbReference type="InterPro" id="IPR036890">
    <property type="entry name" value="HATPase_C_sf"/>
</dbReference>
<keyword evidence="13 14" id="KW-0472">Membrane</keyword>
<dbReference type="InterPro" id="IPR000014">
    <property type="entry name" value="PAS"/>
</dbReference>
<dbReference type="NCBIfam" id="TIGR00229">
    <property type="entry name" value="sensory_box"/>
    <property type="match status" value="1"/>
</dbReference>
<feature type="transmembrane region" description="Helical" evidence="14">
    <location>
        <begin position="12"/>
        <end position="32"/>
    </location>
</feature>
<dbReference type="PROSITE" id="PS50112">
    <property type="entry name" value="PAS"/>
    <property type="match status" value="1"/>
</dbReference>
<keyword evidence="18" id="KW-1185">Reference proteome</keyword>
<sequence length="742" mass="83397">MNLNKISISHKILLVSLLLTILPVMLVGFYAYEQTEAGTLSQLEEHMNDQLFLEKLYIESTFSLAQDKVNSDLRVARTVFYSKGNPEIVDGQMVLGEDYVVNNNFEIVDNVRNMVGGTATVFQVLDGEAVRISTNVINNEGERAVGTTVSQPVYDTVVNKGETFYGRAWVVNDWYLTAYEPIRNSAGEIIGILYVGVLEDPFISTIRDHMGEIAVGENGYIYIIDSAGNLVIHPNIEGENIFEYDFAKDIINNKEGIIAYEWEGRKKIAGYTYYEPYDWYIVSNTYYEEFAGPLLAIRNSLIMAVLVLGFLGGLAAFLLRRSISGEIQKIVTEFDDITNATLQGDLDKRANVNVGIDLEPIPRGFNQVLDAVKEAKGKITEETIRRRILFEQSNDGIVIVNNKAEVVEANQKYADMLGYSMDELLQLHIWDWECISTREEILEIVKEVDESGSTFETRHRRKDGTLLDVEISSNGAILGGQKLAFCACRDITERKNTELALLQAKAIAEESNQIKSEFIANMSHELRTPLNSVIGFSQMLNEQIFGDLNEKQMHYVSNIQRSGNHLLELINDILDISKIESGKMEYTPEITNLKEIIDEIILLTEPLVKEKNIDFESNSEFEKLEINVDRMKIKQIIFNLLSNAIKFTPNKGKVLLNSKIVNNNVEISVSDNGIGIPPELQKAIFDPFKQVSSFVNRTHGGTGLGLSIAKYYVEMHSGKIDVESEVGKGSTFIFTVPIDSKK</sequence>
<dbReference type="OrthoDB" id="3369at2157"/>
<evidence type="ECO:0000256" key="4">
    <source>
        <dbReference type="ARBA" id="ARBA00022475"/>
    </source>
</evidence>
<dbReference type="GO" id="GO:0005524">
    <property type="term" value="F:ATP binding"/>
    <property type="evidence" value="ECO:0007669"/>
    <property type="project" value="UniProtKB-KW"/>
</dbReference>
<dbReference type="InterPro" id="IPR036097">
    <property type="entry name" value="HisK_dim/P_sf"/>
</dbReference>